<proteinExistence type="predicted"/>
<dbReference type="KEGG" id="emc:129346265"/>
<gene>
    <name evidence="2" type="primary">FANCF</name>
</gene>
<dbReference type="CTD" id="2188"/>
<dbReference type="InterPro" id="IPR038505">
    <property type="entry name" value="FANCF_C_sf"/>
</dbReference>
<protein>
    <submittedName>
        <fullName evidence="2">Fanconi anemia group F protein</fullName>
    </submittedName>
</protein>
<name>A0AA97KP98_EUBMA</name>
<organism evidence="1 2">
    <name type="scientific">Eublepharis macularius</name>
    <name type="common">Leopard gecko</name>
    <name type="synonym">Cyrtodactylus macularius</name>
    <dbReference type="NCBI Taxonomy" id="481883"/>
    <lineage>
        <taxon>Eukaryota</taxon>
        <taxon>Metazoa</taxon>
        <taxon>Chordata</taxon>
        <taxon>Craniata</taxon>
        <taxon>Vertebrata</taxon>
        <taxon>Euteleostomi</taxon>
        <taxon>Lepidosauria</taxon>
        <taxon>Squamata</taxon>
        <taxon>Bifurcata</taxon>
        <taxon>Gekkota</taxon>
        <taxon>Eublepharidae</taxon>
        <taxon>Eublepharinae</taxon>
        <taxon>Eublepharis</taxon>
    </lineage>
</organism>
<evidence type="ECO:0000313" key="1">
    <source>
        <dbReference type="Proteomes" id="UP001190640"/>
    </source>
</evidence>
<dbReference type="PANTHER" id="PTHR14449:SF2">
    <property type="entry name" value="FANCONI ANEMIA GROUP F PROTEIN"/>
    <property type="match status" value="1"/>
</dbReference>
<dbReference type="GO" id="GO:0043240">
    <property type="term" value="C:Fanconi anaemia nuclear complex"/>
    <property type="evidence" value="ECO:0007669"/>
    <property type="project" value="InterPro"/>
</dbReference>
<accession>A0AA97KP98</accession>
<dbReference type="GeneID" id="129346265"/>
<evidence type="ECO:0000313" key="2">
    <source>
        <dbReference type="RefSeq" id="XP_054859581.1"/>
    </source>
</evidence>
<sequence length="339" mass="37898">METLLSQAEQLPSLLAASRSALVRGWDTATLQRALDWGHFFQQLHSRLLCQPGLRTALERRLCRGRRLSLGHLRRCPQLLGLALLENRALSSAAYQHLLRGLLFPGGHGEGSFIPLLTRRKAASQLLCVHLAPPPEVSAEHWVTPQLRAQAQLLLSQLREEGGGEDRVPSSLVLLDQLPRGLMLYRVVAVALLEPAGEAKARALLLLWLLQGDPAHLSVFCRLLPAPGMASLCSRYPELCVHYFSYLAAWGSRLSYDLLQGEWKVSGLEEDEVPWQEMRERVVCLLQEPEPLHSSIRTQLSQLKAKDGDFEIRGLSVWTDLLLDMETAALEKMLVPNLL</sequence>
<dbReference type="Gene3D" id="1.25.40.490">
    <property type="match status" value="1"/>
</dbReference>
<dbReference type="RefSeq" id="XP_054859581.1">
    <property type="nucleotide sequence ID" value="XM_055003606.1"/>
</dbReference>
<keyword evidence="1" id="KW-1185">Reference proteome</keyword>
<dbReference type="AlphaFoldDB" id="A0AA97KP98"/>
<dbReference type="InterPro" id="IPR035428">
    <property type="entry name" value="FANCF"/>
</dbReference>
<reference evidence="2" key="1">
    <citation type="submission" date="2025-08" db="UniProtKB">
        <authorList>
            <consortium name="RefSeq"/>
        </authorList>
    </citation>
    <scope>IDENTIFICATION</scope>
    <source>
        <tissue evidence="2">Blood</tissue>
    </source>
</reference>
<dbReference type="Pfam" id="PF11107">
    <property type="entry name" value="FANCF"/>
    <property type="match status" value="1"/>
</dbReference>
<dbReference type="PANTHER" id="PTHR14449">
    <property type="entry name" value="FANCONI ANEMIA GROUP F PROTEIN FANCF"/>
    <property type="match status" value="1"/>
</dbReference>
<dbReference type="GO" id="GO:0036297">
    <property type="term" value="P:interstrand cross-link repair"/>
    <property type="evidence" value="ECO:0007669"/>
    <property type="project" value="InterPro"/>
</dbReference>
<dbReference type="Proteomes" id="UP001190640">
    <property type="component" value="Chromosome 19"/>
</dbReference>